<dbReference type="Pfam" id="PF00096">
    <property type="entry name" value="zf-C2H2"/>
    <property type="match status" value="6"/>
</dbReference>
<dbReference type="PANTHER" id="PTHR47772:SF15">
    <property type="entry name" value="REDUCED EXPRESSION 2-RELATED"/>
    <property type="match status" value="1"/>
</dbReference>
<reference evidence="13" key="1">
    <citation type="journal article" name="BMC Genomics">
        <title>Long-read sequencing and de novo genome assembly of marine medaka (Oryzias melastigma).</title>
        <authorList>
            <person name="Liang P."/>
            <person name="Saqib H.S.A."/>
            <person name="Ni X."/>
            <person name="Shen Y."/>
        </authorList>
    </citation>
    <scope>NUCLEOTIDE SEQUENCE</scope>
    <source>
        <strain evidence="13">Bigg-433</strain>
    </source>
</reference>
<comment type="caution">
    <text evidence="13">The sequence shown here is derived from an EMBL/GenBank/DDBJ whole genome shotgun (WGS) entry which is preliminary data.</text>
</comment>
<feature type="domain" description="C2H2-type" evidence="12">
    <location>
        <begin position="358"/>
        <end position="385"/>
    </location>
</feature>
<feature type="domain" description="C2H2-type" evidence="12">
    <location>
        <begin position="386"/>
        <end position="414"/>
    </location>
</feature>
<feature type="domain" description="C2H2-type" evidence="12">
    <location>
        <begin position="450"/>
        <end position="478"/>
    </location>
</feature>
<keyword evidence="5 10" id="KW-0863">Zinc-finger</keyword>
<evidence type="ECO:0000256" key="5">
    <source>
        <dbReference type="ARBA" id="ARBA00022771"/>
    </source>
</evidence>
<dbReference type="GO" id="GO:0043565">
    <property type="term" value="F:sequence-specific DNA binding"/>
    <property type="evidence" value="ECO:0007669"/>
    <property type="project" value="UniProtKB-ARBA"/>
</dbReference>
<evidence type="ECO:0000256" key="4">
    <source>
        <dbReference type="ARBA" id="ARBA00022737"/>
    </source>
</evidence>
<dbReference type="FunFam" id="3.30.160.60:FF:000446">
    <property type="entry name" value="Zinc finger protein"/>
    <property type="match status" value="1"/>
</dbReference>
<dbReference type="InterPro" id="IPR013087">
    <property type="entry name" value="Znf_C2H2_type"/>
</dbReference>
<gene>
    <name evidence="13" type="ORF">FQA47_018438</name>
</gene>
<feature type="domain" description="C2H2-type" evidence="12">
    <location>
        <begin position="653"/>
        <end position="681"/>
    </location>
</feature>
<proteinExistence type="inferred from homology"/>
<keyword evidence="8" id="KW-0804">Transcription</keyword>
<keyword evidence="7" id="KW-0805">Transcription regulation</keyword>
<feature type="domain" description="C2H2-type" evidence="12">
    <location>
        <begin position="291"/>
        <end position="318"/>
    </location>
</feature>
<evidence type="ECO:0000256" key="3">
    <source>
        <dbReference type="ARBA" id="ARBA00022723"/>
    </source>
</evidence>
<keyword evidence="6" id="KW-0862">Zinc</keyword>
<dbReference type="FunFam" id="3.30.160.60:FF:000624">
    <property type="entry name" value="zinc finger protein 697"/>
    <property type="match status" value="1"/>
</dbReference>
<feature type="domain" description="C2H2-type" evidence="12">
    <location>
        <begin position="564"/>
        <end position="591"/>
    </location>
</feature>
<dbReference type="FunFam" id="3.30.160.60:FF:000100">
    <property type="entry name" value="Zinc finger 45-like"/>
    <property type="match status" value="1"/>
</dbReference>
<feature type="domain" description="C2H2-type" evidence="12">
    <location>
        <begin position="592"/>
        <end position="620"/>
    </location>
</feature>
<evidence type="ECO:0000259" key="12">
    <source>
        <dbReference type="PROSITE" id="PS50157"/>
    </source>
</evidence>
<evidence type="ECO:0000256" key="6">
    <source>
        <dbReference type="ARBA" id="ARBA00022833"/>
    </source>
</evidence>
<evidence type="ECO:0000256" key="11">
    <source>
        <dbReference type="SAM" id="MobiDB-lite"/>
    </source>
</evidence>
<feature type="domain" description="C2H2-type" evidence="12">
    <location>
        <begin position="319"/>
        <end position="342"/>
    </location>
</feature>
<dbReference type="GO" id="GO:0005634">
    <property type="term" value="C:nucleus"/>
    <property type="evidence" value="ECO:0007669"/>
    <property type="project" value="UniProtKB-SubCell"/>
</dbReference>
<name>A0A834C537_ORYME</name>
<feature type="domain" description="C2H2-type" evidence="12">
    <location>
        <begin position="489"/>
        <end position="516"/>
    </location>
</feature>
<evidence type="ECO:0000313" key="13">
    <source>
        <dbReference type="EMBL" id="KAF6722163.1"/>
    </source>
</evidence>
<evidence type="ECO:0000256" key="2">
    <source>
        <dbReference type="ARBA" id="ARBA00006991"/>
    </source>
</evidence>
<dbReference type="AlphaFoldDB" id="A0A834C537"/>
<evidence type="ECO:0000256" key="10">
    <source>
        <dbReference type="PROSITE-ProRule" id="PRU00042"/>
    </source>
</evidence>
<evidence type="ECO:0000313" key="14">
    <source>
        <dbReference type="Proteomes" id="UP000646548"/>
    </source>
</evidence>
<dbReference type="PROSITE" id="PS50157">
    <property type="entry name" value="ZINC_FINGER_C2H2_2"/>
    <property type="match status" value="12"/>
</dbReference>
<evidence type="ECO:0000256" key="7">
    <source>
        <dbReference type="ARBA" id="ARBA00023015"/>
    </source>
</evidence>
<evidence type="ECO:0000256" key="9">
    <source>
        <dbReference type="ARBA" id="ARBA00023242"/>
    </source>
</evidence>
<dbReference type="InterPro" id="IPR036236">
    <property type="entry name" value="Znf_C2H2_sf"/>
</dbReference>
<comment type="similarity">
    <text evidence="2">Belongs to the krueppel C2H2-type zinc-finger protein family.</text>
</comment>
<feature type="compositionally biased region" description="Low complexity" evidence="11">
    <location>
        <begin position="260"/>
        <end position="271"/>
    </location>
</feature>
<comment type="subcellular location">
    <subcellularLocation>
        <location evidence="1">Nucleus</location>
    </subcellularLocation>
</comment>
<dbReference type="PROSITE" id="PS00028">
    <property type="entry name" value="ZINC_FINGER_C2H2_1"/>
    <property type="match status" value="11"/>
</dbReference>
<feature type="compositionally biased region" description="Basic and acidic residues" evidence="11">
    <location>
        <begin position="8"/>
        <end position="21"/>
    </location>
</feature>
<dbReference type="GO" id="GO:0008270">
    <property type="term" value="F:zinc ion binding"/>
    <property type="evidence" value="ECO:0007669"/>
    <property type="project" value="UniProtKB-KW"/>
</dbReference>
<dbReference type="InterPro" id="IPR050636">
    <property type="entry name" value="C2H2-ZF_domain-containing"/>
</dbReference>
<keyword evidence="4" id="KW-0677">Repeat</keyword>
<feature type="region of interest" description="Disordered" evidence="11">
    <location>
        <begin position="1"/>
        <end position="28"/>
    </location>
</feature>
<dbReference type="GO" id="GO:0045893">
    <property type="term" value="P:positive regulation of DNA-templated transcription"/>
    <property type="evidence" value="ECO:0007669"/>
    <property type="project" value="UniProtKB-ARBA"/>
</dbReference>
<dbReference type="EMBL" id="WKFB01000469">
    <property type="protein sequence ID" value="KAF6722163.1"/>
    <property type="molecule type" value="Genomic_DNA"/>
</dbReference>
<feature type="compositionally biased region" description="Polar residues" evidence="11">
    <location>
        <begin position="221"/>
        <end position="233"/>
    </location>
</feature>
<dbReference type="PANTHER" id="PTHR47772">
    <property type="entry name" value="ZINC FINGER PROTEIN 200"/>
    <property type="match status" value="1"/>
</dbReference>
<feature type="domain" description="C2H2-type" evidence="12">
    <location>
        <begin position="625"/>
        <end position="652"/>
    </location>
</feature>
<dbReference type="SMART" id="SM00355">
    <property type="entry name" value="ZnF_C2H2"/>
    <property type="match status" value="12"/>
</dbReference>
<keyword evidence="3" id="KW-0479">Metal-binding</keyword>
<protein>
    <submittedName>
        <fullName evidence="13">Zinc finger protein 543</fullName>
    </submittedName>
</protein>
<evidence type="ECO:0000256" key="8">
    <source>
        <dbReference type="ARBA" id="ARBA00023163"/>
    </source>
</evidence>
<evidence type="ECO:0000256" key="1">
    <source>
        <dbReference type="ARBA" id="ARBA00004123"/>
    </source>
</evidence>
<feature type="domain" description="C2H2-type" evidence="12">
    <location>
        <begin position="422"/>
        <end position="449"/>
    </location>
</feature>
<dbReference type="Proteomes" id="UP000646548">
    <property type="component" value="Unassembled WGS sequence"/>
</dbReference>
<feature type="domain" description="C2H2-type" evidence="12">
    <location>
        <begin position="517"/>
        <end position="545"/>
    </location>
</feature>
<keyword evidence="9" id="KW-0539">Nucleus</keyword>
<feature type="region of interest" description="Disordered" evidence="11">
    <location>
        <begin position="214"/>
        <end position="271"/>
    </location>
</feature>
<dbReference type="SUPFAM" id="SSF57667">
    <property type="entry name" value="beta-beta-alpha zinc fingers"/>
    <property type="match status" value="6"/>
</dbReference>
<dbReference type="Gene3D" id="3.30.160.60">
    <property type="entry name" value="Classic Zinc Finger"/>
    <property type="match status" value="11"/>
</dbReference>
<dbReference type="GO" id="GO:0005694">
    <property type="term" value="C:chromosome"/>
    <property type="evidence" value="ECO:0007669"/>
    <property type="project" value="UniProtKB-ARBA"/>
</dbReference>
<sequence length="726" mass="81460">MQTSLPVVEDKEVRQGGDRLKAQQPHNPEAEVDCRFPLVPLLFAHSLECPTGSPRANVSSVISDDWSGEELHVLTWTTYQRSPPIKAEDAPQHVTIHRWSVDMEAHGAGRHVVMATRQDVRVREVGCQWESPVEQQREAGCQSEPTPTAEAGVQVDLLGEPACSGQSDLSALLLSCHPADCSPVLQHSSTNRTRTRTVRPAVRLLAEPVQTRAKVRKRLVPQSSDSAELSQPSQRRHRRATEVPQEEEDIGDPLWTPSEGGVDSVSSGGDVIQPDSLHGSLQVVKQELDSTVCDVCGKVMKNKSSLARHSFIHTGKKPFSCHLCELRFNRRDNLQHHLSRLHPDGVAKLEKQRSATAWLCAVCGKTFSCRSRLQTHEVIHSGMKPHRCDLCPKAYMRTNDLEHHKKVVHSDTTSKPQKPSSLLCHLCGKEFKCRSQLAVHFQTHSGERPHLCDICGRKFSRQYQLRRHKVLVHTGLGNGEENVPPDAAYTCSVCGKRLKTEALLLAHTRIHSGDKPHRCNACPRSFQRVAFLRQHHARVHLRVRASEVQPAARRRRSIAESDSFPCPVCGKVFRFRSLLASHALIHSDVRPFDCDICSRSFRRLSHLKRHREVVHDNGARLPESFICHICGVDKKCRSQLARHVIIHTGERPFTCDLCPARFNRRGNLQQHKRRMHGTEQPTAQDVPAILFDEEHGLACREEEAVHTPDGTGGFEDATNIELLDAT</sequence>
<organism evidence="13 14">
    <name type="scientific">Oryzias melastigma</name>
    <name type="common">Marine medaka</name>
    <dbReference type="NCBI Taxonomy" id="30732"/>
    <lineage>
        <taxon>Eukaryota</taxon>
        <taxon>Metazoa</taxon>
        <taxon>Chordata</taxon>
        <taxon>Craniata</taxon>
        <taxon>Vertebrata</taxon>
        <taxon>Euteleostomi</taxon>
        <taxon>Actinopterygii</taxon>
        <taxon>Neopterygii</taxon>
        <taxon>Teleostei</taxon>
        <taxon>Neoteleostei</taxon>
        <taxon>Acanthomorphata</taxon>
        <taxon>Ovalentaria</taxon>
        <taxon>Atherinomorphae</taxon>
        <taxon>Beloniformes</taxon>
        <taxon>Adrianichthyidae</taxon>
        <taxon>Oryziinae</taxon>
        <taxon>Oryzias</taxon>
    </lineage>
</organism>
<dbReference type="FunFam" id="3.30.160.60:FF:001732">
    <property type="entry name" value="Zgc:162936"/>
    <property type="match status" value="1"/>
</dbReference>
<accession>A0A834C537</accession>